<sequence>MKMPDFDTAASPMSEVGTPDPLFSSIRVDSLSSERKSMPRSQCFPLDTSCLTIPPARGVSLTRKICIDHQKKI</sequence>
<reference evidence="2" key="1">
    <citation type="submission" date="2022-12" db="EMBL/GenBank/DDBJ databases">
        <title>Draft genome assemblies for two species of Escallonia (Escalloniales).</title>
        <authorList>
            <person name="Chanderbali A."/>
            <person name="Dervinis C."/>
            <person name="Anghel I."/>
            <person name="Soltis D."/>
            <person name="Soltis P."/>
            <person name="Zapata F."/>
        </authorList>
    </citation>
    <scope>NUCLEOTIDE SEQUENCE</scope>
    <source>
        <strain evidence="2">UCBG64.0493</strain>
        <tissue evidence="2">Leaf</tissue>
    </source>
</reference>
<evidence type="ECO:0000313" key="2">
    <source>
        <dbReference type="EMBL" id="KAK3037776.1"/>
    </source>
</evidence>
<dbReference type="AlphaFoldDB" id="A0AA88X0Q0"/>
<name>A0AA88X0Q0_9ASTE</name>
<protein>
    <submittedName>
        <fullName evidence="2">Uncharacterized protein</fullName>
    </submittedName>
</protein>
<evidence type="ECO:0000313" key="3">
    <source>
        <dbReference type="Proteomes" id="UP001188597"/>
    </source>
</evidence>
<gene>
    <name evidence="2" type="ORF">RJ639_030695</name>
</gene>
<accession>A0AA88X0Q0</accession>
<proteinExistence type="predicted"/>
<keyword evidence="3" id="KW-1185">Reference proteome</keyword>
<organism evidence="2 3">
    <name type="scientific">Escallonia herrerae</name>
    <dbReference type="NCBI Taxonomy" id="1293975"/>
    <lineage>
        <taxon>Eukaryota</taxon>
        <taxon>Viridiplantae</taxon>
        <taxon>Streptophyta</taxon>
        <taxon>Embryophyta</taxon>
        <taxon>Tracheophyta</taxon>
        <taxon>Spermatophyta</taxon>
        <taxon>Magnoliopsida</taxon>
        <taxon>eudicotyledons</taxon>
        <taxon>Gunneridae</taxon>
        <taxon>Pentapetalae</taxon>
        <taxon>asterids</taxon>
        <taxon>campanulids</taxon>
        <taxon>Escalloniales</taxon>
        <taxon>Escalloniaceae</taxon>
        <taxon>Escallonia</taxon>
    </lineage>
</organism>
<dbReference type="Proteomes" id="UP001188597">
    <property type="component" value="Unassembled WGS sequence"/>
</dbReference>
<comment type="caution">
    <text evidence="2">The sequence shown here is derived from an EMBL/GenBank/DDBJ whole genome shotgun (WGS) entry which is preliminary data.</text>
</comment>
<evidence type="ECO:0000256" key="1">
    <source>
        <dbReference type="SAM" id="MobiDB-lite"/>
    </source>
</evidence>
<dbReference type="EMBL" id="JAVXUP010000114">
    <property type="protein sequence ID" value="KAK3037776.1"/>
    <property type="molecule type" value="Genomic_DNA"/>
</dbReference>
<feature type="region of interest" description="Disordered" evidence="1">
    <location>
        <begin position="1"/>
        <end position="21"/>
    </location>
</feature>